<reference evidence="9" key="1">
    <citation type="submission" date="2018-05" db="EMBL/GenBank/DDBJ databases">
        <authorList>
            <person name="Lanie J.A."/>
            <person name="Ng W.-L."/>
            <person name="Kazmierczak K.M."/>
            <person name="Andrzejewski T.M."/>
            <person name="Davidsen T.M."/>
            <person name="Wayne K.J."/>
            <person name="Tettelin H."/>
            <person name="Glass J.I."/>
            <person name="Rusch D."/>
            <person name="Podicherti R."/>
            <person name="Tsui H.-C.T."/>
            <person name="Winkler M.E."/>
        </authorList>
    </citation>
    <scope>NUCLEOTIDE SEQUENCE</scope>
</reference>
<evidence type="ECO:0000256" key="2">
    <source>
        <dbReference type="ARBA" id="ARBA00022679"/>
    </source>
</evidence>
<name>A0A383CJV7_9ZZZZ</name>
<evidence type="ECO:0000256" key="7">
    <source>
        <dbReference type="ARBA" id="ARBA00023150"/>
    </source>
</evidence>
<dbReference type="PANTHER" id="PTHR19136">
    <property type="entry name" value="MOLYBDENUM COFACTOR GUANYLYLTRANSFERASE"/>
    <property type="match status" value="1"/>
</dbReference>
<dbReference type="EMBL" id="UINC01209451">
    <property type="protein sequence ID" value="SVE32472.1"/>
    <property type="molecule type" value="Genomic_DNA"/>
</dbReference>
<proteinExistence type="predicted"/>
<accession>A0A383CJV7</accession>
<dbReference type="InterPro" id="IPR013482">
    <property type="entry name" value="Molybde_CF_guanTrfase"/>
</dbReference>
<dbReference type="PANTHER" id="PTHR19136:SF81">
    <property type="entry name" value="MOLYBDENUM COFACTOR GUANYLYLTRANSFERASE"/>
    <property type="match status" value="1"/>
</dbReference>
<evidence type="ECO:0000256" key="5">
    <source>
        <dbReference type="ARBA" id="ARBA00022842"/>
    </source>
</evidence>
<keyword evidence="3" id="KW-0479">Metal-binding</keyword>
<keyword evidence="7" id="KW-0501">Molybdenum cofactor biosynthesis</keyword>
<evidence type="ECO:0000256" key="1">
    <source>
        <dbReference type="ARBA" id="ARBA00022490"/>
    </source>
</evidence>
<keyword evidence="5" id="KW-0460">Magnesium</keyword>
<evidence type="ECO:0000259" key="8">
    <source>
        <dbReference type="Pfam" id="PF12804"/>
    </source>
</evidence>
<keyword evidence="1" id="KW-0963">Cytoplasm</keyword>
<dbReference type="CDD" id="cd02503">
    <property type="entry name" value="MobA"/>
    <property type="match status" value="1"/>
</dbReference>
<dbReference type="GO" id="GO:0016779">
    <property type="term" value="F:nucleotidyltransferase activity"/>
    <property type="evidence" value="ECO:0007669"/>
    <property type="project" value="TreeGrafter"/>
</dbReference>
<dbReference type="Gene3D" id="3.90.550.10">
    <property type="entry name" value="Spore Coat Polysaccharide Biosynthesis Protein SpsA, Chain A"/>
    <property type="match status" value="1"/>
</dbReference>
<evidence type="ECO:0000313" key="9">
    <source>
        <dbReference type="EMBL" id="SVE32472.1"/>
    </source>
</evidence>
<gene>
    <name evidence="9" type="ORF">METZ01_LOCUS485326</name>
</gene>
<evidence type="ECO:0000256" key="3">
    <source>
        <dbReference type="ARBA" id="ARBA00022723"/>
    </source>
</evidence>
<dbReference type="Pfam" id="PF12804">
    <property type="entry name" value="NTP_transf_3"/>
    <property type="match status" value="1"/>
</dbReference>
<protein>
    <recommendedName>
        <fullName evidence="8">MobA-like NTP transferase domain-containing protein</fullName>
    </recommendedName>
</protein>
<dbReference type="GO" id="GO:0005525">
    <property type="term" value="F:GTP binding"/>
    <property type="evidence" value="ECO:0007669"/>
    <property type="project" value="UniProtKB-KW"/>
</dbReference>
<evidence type="ECO:0000256" key="4">
    <source>
        <dbReference type="ARBA" id="ARBA00022741"/>
    </source>
</evidence>
<dbReference type="InterPro" id="IPR029044">
    <property type="entry name" value="Nucleotide-diphossugar_trans"/>
</dbReference>
<dbReference type="GO" id="GO:0046872">
    <property type="term" value="F:metal ion binding"/>
    <property type="evidence" value="ECO:0007669"/>
    <property type="project" value="UniProtKB-KW"/>
</dbReference>
<dbReference type="SUPFAM" id="SSF53448">
    <property type="entry name" value="Nucleotide-diphospho-sugar transferases"/>
    <property type="match status" value="1"/>
</dbReference>
<dbReference type="GO" id="GO:0006777">
    <property type="term" value="P:Mo-molybdopterin cofactor biosynthetic process"/>
    <property type="evidence" value="ECO:0007669"/>
    <property type="project" value="UniProtKB-KW"/>
</dbReference>
<keyword evidence="6" id="KW-0342">GTP-binding</keyword>
<dbReference type="AlphaFoldDB" id="A0A383CJV7"/>
<keyword evidence="4" id="KW-0547">Nucleotide-binding</keyword>
<feature type="domain" description="MobA-like NTP transferase" evidence="8">
    <location>
        <begin position="1"/>
        <end position="129"/>
    </location>
</feature>
<keyword evidence="2" id="KW-0808">Transferase</keyword>
<dbReference type="InterPro" id="IPR025877">
    <property type="entry name" value="MobA-like_NTP_Trfase"/>
</dbReference>
<organism evidence="9">
    <name type="scientific">marine metagenome</name>
    <dbReference type="NCBI Taxonomy" id="408172"/>
    <lineage>
        <taxon>unclassified sequences</taxon>
        <taxon>metagenomes</taxon>
        <taxon>ecological metagenomes</taxon>
    </lineage>
</organism>
<sequence>MGCPKAEVKLGRLSLATRASDTLSVLSTEVILVGGEPIADLQHRHLPDARKDAGPAAGIETALGDARIHVIVLALDLPFVPPELLLETLAVVDQGATICAPRWEGRWHPLCATYSQAALGPLRQRLDRGVFDLYGLLDEIATPLETNVLREVGEPTEILLNINTPKDLSLAKKLLSAKSQEHR</sequence>
<feature type="non-terminal residue" evidence="9">
    <location>
        <position position="183"/>
    </location>
</feature>
<evidence type="ECO:0000256" key="6">
    <source>
        <dbReference type="ARBA" id="ARBA00023134"/>
    </source>
</evidence>